<dbReference type="InterPro" id="IPR047589">
    <property type="entry name" value="DUF11_rpt"/>
</dbReference>
<keyword evidence="4" id="KW-1185">Reference proteome</keyword>
<proteinExistence type="predicted"/>
<dbReference type="NCBIfam" id="TIGR01451">
    <property type="entry name" value="B_ant_repeat"/>
    <property type="match status" value="1"/>
</dbReference>
<dbReference type="Gene3D" id="2.60.40.10">
    <property type="entry name" value="Immunoglobulins"/>
    <property type="match status" value="1"/>
</dbReference>
<feature type="domain" description="DUF11" evidence="2">
    <location>
        <begin position="574"/>
        <end position="694"/>
    </location>
</feature>
<dbReference type="InterPro" id="IPR001434">
    <property type="entry name" value="OmcB-like_DUF11"/>
</dbReference>
<dbReference type="RefSeq" id="WP_380062503.1">
    <property type="nucleotide sequence ID" value="NZ_JBHSEI010000010.1"/>
</dbReference>
<evidence type="ECO:0000256" key="1">
    <source>
        <dbReference type="SAM" id="MobiDB-lite"/>
    </source>
</evidence>
<dbReference type="PANTHER" id="PTHR34819:SF5">
    <property type="entry name" value="CONSERVED REPEAT DOMAIN PROTEIN"/>
    <property type="match status" value="1"/>
</dbReference>
<protein>
    <recommendedName>
        <fullName evidence="2">DUF11 domain-containing protein</fullName>
    </recommendedName>
</protein>
<evidence type="ECO:0000313" key="4">
    <source>
        <dbReference type="Proteomes" id="UP001595952"/>
    </source>
</evidence>
<accession>A0ABV9IB04</accession>
<dbReference type="PANTHER" id="PTHR34819">
    <property type="entry name" value="LARGE CYSTEINE-RICH PERIPLASMIC PROTEIN OMCB"/>
    <property type="match status" value="1"/>
</dbReference>
<name>A0ABV9IB04_9DEIO</name>
<dbReference type="InterPro" id="IPR051172">
    <property type="entry name" value="Chlamydia_OmcB"/>
</dbReference>
<feature type="region of interest" description="Disordered" evidence="1">
    <location>
        <begin position="668"/>
        <end position="690"/>
    </location>
</feature>
<dbReference type="EMBL" id="JBHSEI010000010">
    <property type="protein sequence ID" value="MFC4639517.1"/>
    <property type="molecule type" value="Genomic_DNA"/>
</dbReference>
<reference evidence="4" key="1">
    <citation type="journal article" date="2019" name="Int. J. Syst. Evol. Microbiol.">
        <title>The Global Catalogue of Microorganisms (GCM) 10K type strain sequencing project: providing services to taxonomists for standard genome sequencing and annotation.</title>
        <authorList>
            <consortium name="The Broad Institute Genomics Platform"/>
            <consortium name="The Broad Institute Genome Sequencing Center for Infectious Disease"/>
            <person name="Wu L."/>
            <person name="Ma J."/>
        </authorList>
    </citation>
    <scope>NUCLEOTIDE SEQUENCE [LARGE SCALE GENOMIC DNA]</scope>
    <source>
        <strain evidence="4">CCUG 55995</strain>
    </source>
</reference>
<dbReference type="Proteomes" id="UP001595952">
    <property type="component" value="Unassembled WGS sequence"/>
</dbReference>
<evidence type="ECO:0000313" key="3">
    <source>
        <dbReference type="EMBL" id="MFC4639517.1"/>
    </source>
</evidence>
<feature type="domain" description="DUF11" evidence="2">
    <location>
        <begin position="338"/>
        <end position="455"/>
    </location>
</feature>
<dbReference type="InterPro" id="IPR013783">
    <property type="entry name" value="Ig-like_fold"/>
</dbReference>
<dbReference type="Pfam" id="PF01345">
    <property type="entry name" value="DUF11"/>
    <property type="match status" value="2"/>
</dbReference>
<organism evidence="3 4">
    <name type="scientific">Deinococcus hohokamensis</name>
    <dbReference type="NCBI Taxonomy" id="309883"/>
    <lineage>
        <taxon>Bacteria</taxon>
        <taxon>Thermotogati</taxon>
        <taxon>Deinococcota</taxon>
        <taxon>Deinococci</taxon>
        <taxon>Deinococcales</taxon>
        <taxon>Deinococcaceae</taxon>
        <taxon>Deinococcus</taxon>
    </lineage>
</organism>
<evidence type="ECO:0000259" key="2">
    <source>
        <dbReference type="Pfam" id="PF01345"/>
    </source>
</evidence>
<comment type="caution">
    <text evidence="3">The sequence shown here is derived from an EMBL/GenBank/DDBJ whole genome shotgun (WGS) entry which is preliminary data.</text>
</comment>
<gene>
    <name evidence="3" type="ORF">ACFO0D_14360</name>
</gene>
<sequence length="824" mass="83465">MKRSGLVGVLRRQLWCWSGLLALLTPAGAAPVLNITPITWDFVGLDSNKPTVDGPYQYPVGARVCNVGDETAATVSATFRNTASSPYFSLIGGIGQLSAQNLAPGPVPDHFNRLSTTPANCTDFYFNIQVSRTKDAHNATYPYYIEATGTSAAGTVTPTVRTPTNRQLYVEKIISQNRNDVQSVLITDPGNSNLAVAPGALVEGRTYTFTLNATTAPGGYEQLEAFLLMPNTLFQTLSVSARYSTPTGATNSAAYADACGWVSDTTSAAYHNNLSCSLPDYYAGGKAGDVISTVYTIRTLSPGSGTVSNTILDYSGSSFHYAMDPLKDLAVTVSGAPDLTIDKAHTGTFTAGGSGIYTLKVANVGQSASSGTITVTDTLPSGLTPTAASGSGWNCTVSGQQVTCTTSAALNAVSGGAPTISVAVTVGTALSGTVDNTARVSGGGEVTRLTGNNSDIDSVTINQPPVAQAVSAPPMPNTNAATAVPALQATDPDGTVTSYTVLTLPPVTAGVLSLSGVPVTAGQSLTPAQAAALQFDPLPTYTGTATWTYGATDNLGGVSGAATYSLPVTAPLADLTLSKSGPGYAKAGAAMTYTLTVVNAGTAPAQGVTVRDPLPAGTTLVSASGGGVASTSGGVTTVTWTLGTLAAGQSTTLTVALTAPSEATVSAGTTSLSNTATTSTTSAEATTANNTSNTVTTRLVLVTLAKRVRNLTQSGAFGTAGTGRPGEVLEYCIDYRNAGGVDLPSFVVKDPVPANVTAVGSAYDAEEPSTATGFGIRFLRGTVTSYLTSAADGDVGQLLVALQVTLGTLQSGEAGSVCFQARIQ</sequence>